<organism evidence="4 5">
    <name type="scientific">Intrasporangium calvum</name>
    <dbReference type="NCBI Taxonomy" id="53358"/>
    <lineage>
        <taxon>Bacteria</taxon>
        <taxon>Bacillati</taxon>
        <taxon>Actinomycetota</taxon>
        <taxon>Actinomycetes</taxon>
        <taxon>Micrococcales</taxon>
        <taxon>Intrasporangiaceae</taxon>
        <taxon>Intrasporangium</taxon>
    </lineage>
</organism>
<feature type="transmembrane region" description="Helical" evidence="2">
    <location>
        <begin position="45"/>
        <end position="73"/>
    </location>
</feature>
<dbReference type="Proteomes" id="UP001150259">
    <property type="component" value="Unassembled WGS sequence"/>
</dbReference>
<dbReference type="Pfam" id="PF13828">
    <property type="entry name" value="DUF4190"/>
    <property type="match status" value="1"/>
</dbReference>
<feature type="region of interest" description="Disordered" evidence="1">
    <location>
        <begin position="1"/>
        <end position="35"/>
    </location>
</feature>
<keyword evidence="2" id="KW-1133">Transmembrane helix</keyword>
<evidence type="ECO:0000313" key="5">
    <source>
        <dbReference type="Proteomes" id="UP001150259"/>
    </source>
</evidence>
<dbReference type="InterPro" id="IPR025241">
    <property type="entry name" value="DUF4190"/>
</dbReference>
<evidence type="ECO:0000256" key="1">
    <source>
        <dbReference type="SAM" id="MobiDB-lite"/>
    </source>
</evidence>
<dbReference type="RefSeq" id="WP_272460690.1">
    <property type="nucleotide sequence ID" value="NZ_JAPFQL010000006.1"/>
</dbReference>
<feature type="transmembrane region" description="Helical" evidence="2">
    <location>
        <begin position="85"/>
        <end position="112"/>
    </location>
</feature>
<keyword evidence="2" id="KW-0812">Transmembrane</keyword>
<reference evidence="4 5" key="1">
    <citation type="submission" date="2022-11" db="EMBL/GenBank/DDBJ databases">
        <title>Anaerobic phenanthrene biodegradation by a DNRA strain PheN6.</title>
        <authorList>
            <person name="Zhang Z."/>
        </authorList>
    </citation>
    <scope>NUCLEOTIDE SEQUENCE [LARGE SCALE GENOMIC DNA]</scope>
    <source>
        <strain evidence="4 5">PheN6</strain>
    </source>
</reference>
<evidence type="ECO:0000259" key="3">
    <source>
        <dbReference type="Pfam" id="PF13828"/>
    </source>
</evidence>
<accession>A0ABT5GD07</accession>
<comment type="caution">
    <text evidence="4">The sequence shown here is derived from an EMBL/GenBank/DDBJ whole genome shotgun (WGS) entry which is preliminary data.</text>
</comment>
<keyword evidence="5" id="KW-1185">Reference proteome</keyword>
<keyword evidence="2" id="KW-0472">Membrane</keyword>
<proteinExistence type="predicted"/>
<evidence type="ECO:0000313" key="4">
    <source>
        <dbReference type="EMBL" id="MDC5696113.1"/>
    </source>
</evidence>
<protein>
    <submittedName>
        <fullName evidence="4">DUF4190 domain-containing protein</fullName>
    </submittedName>
</protein>
<sequence length="247" mass="25410">MTLPPPLSPPSGDGPLLPPPPPGSSSPVSPYAAPPGPAPDGANGLAIAALVCGLAFFVPGAGLVALVLGIIALRQLRARAQRGRGMAITGIVVGSLTTISWGLILAALLAFVGSERVEDGVAAPSAAHPTTGRVTIDELRPGDCFSGISPASLDWASLSSCDDEHEMQLITIVDFGDEPFPGSEEAVGALAERRCIVASEPLLDESKLDRVEFFFIYPDSRFAWEVDATALCIASSLDGGVRGSVLK</sequence>
<dbReference type="EMBL" id="JAPFQL010000006">
    <property type="protein sequence ID" value="MDC5696113.1"/>
    <property type="molecule type" value="Genomic_DNA"/>
</dbReference>
<evidence type="ECO:0000256" key="2">
    <source>
        <dbReference type="SAM" id="Phobius"/>
    </source>
</evidence>
<gene>
    <name evidence="4" type="ORF">OO014_02500</name>
</gene>
<name>A0ABT5GD07_9MICO</name>
<feature type="domain" description="DUF4190" evidence="3">
    <location>
        <begin position="45"/>
        <end position="103"/>
    </location>
</feature>